<evidence type="ECO:0000313" key="4">
    <source>
        <dbReference type="Proteomes" id="UP000231464"/>
    </source>
</evidence>
<dbReference type="EMBL" id="PFBP01000039">
    <property type="protein sequence ID" value="PIT89725.1"/>
    <property type="molecule type" value="Genomic_DNA"/>
</dbReference>
<dbReference type="InterPro" id="IPR028098">
    <property type="entry name" value="Glyco_trans_4-like_N"/>
</dbReference>
<accession>A0A2M6WAN3</accession>
<dbReference type="InterPro" id="IPR050194">
    <property type="entry name" value="Glycosyltransferase_grp1"/>
</dbReference>
<dbReference type="PANTHER" id="PTHR45947">
    <property type="entry name" value="SULFOQUINOVOSYL TRANSFERASE SQD2"/>
    <property type="match status" value="1"/>
</dbReference>
<dbReference type="AlphaFoldDB" id="A0A2M6WAN3"/>
<comment type="caution">
    <text evidence="3">The sequence shown here is derived from an EMBL/GenBank/DDBJ whole genome shotgun (WGS) entry which is preliminary data.</text>
</comment>
<dbReference type="Proteomes" id="UP000231464">
    <property type="component" value="Unassembled WGS sequence"/>
</dbReference>
<reference evidence="4" key="1">
    <citation type="submission" date="2017-09" db="EMBL/GenBank/DDBJ databases">
        <title>Depth-based differentiation of microbial function through sediment-hosted aquifers and enrichment of novel symbionts in the deep terrestrial subsurface.</title>
        <authorList>
            <person name="Probst A.J."/>
            <person name="Ladd B."/>
            <person name="Jarett J.K."/>
            <person name="Geller-Mcgrath D.E."/>
            <person name="Sieber C.M.K."/>
            <person name="Emerson J.B."/>
            <person name="Anantharaman K."/>
            <person name="Thomas B.C."/>
            <person name="Malmstrom R."/>
            <person name="Stieglmeier M."/>
            <person name="Klingl A."/>
            <person name="Woyke T."/>
            <person name="Ryan C.M."/>
            <person name="Banfield J.F."/>
        </authorList>
    </citation>
    <scope>NUCLEOTIDE SEQUENCE [LARGE SCALE GENOMIC DNA]</scope>
</reference>
<name>A0A2M6WAN3_9BACT</name>
<proteinExistence type="predicted"/>
<dbReference type="Gene3D" id="3.40.50.2000">
    <property type="entry name" value="Glycogen Phosphorylase B"/>
    <property type="match status" value="2"/>
</dbReference>
<evidence type="ECO:0000259" key="1">
    <source>
        <dbReference type="Pfam" id="PF00534"/>
    </source>
</evidence>
<dbReference type="SUPFAM" id="SSF53756">
    <property type="entry name" value="UDP-Glycosyltransferase/glycogen phosphorylase"/>
    <property type="match status" value="1"/>
</dbReference>
<dbReference type="Pfam" id="PF00534">
    <property type="entry name" value="Glycos_transf_1"/>
    <property type="match status" value="1"/>
</dbReference>
<dbReference type="Pfam" id="PF13439">
    <property type="entry name" value="Glyco_transf_4"/>
    <property type="match status" value="1"/>
</dbReference>
<dbReference type="InterPro" id="IPR001296">
    <property type="entry name" value="Glyco_trans_1"/>
</dbReference>
<evidence type="ECO:0000313" key="3">
    <source>
        <dbReference type="EMBL" id="PIT89725.1"/>
    </source>
</evidence>
<protein>
    <recommendedName>
        <fullName evidence="5">Glycosyltransferase subfamily 4-like N-terminal domain-containing protein</fullName>
    </recommendedName>
</protein>
<feature type="domain" description="Glycosyl transferase family 1" evidence="1">
    <location>
        <begin position="221"/>
        <end position="382"/>
    </location>
</feature>
<sequence>MKKFCLITSVFAPYNKGGAETVVNNIVAGFKKDNQDIFVITSGEFQGLKSFWPRKYLENGLTIYRFYPLNIFSYLNINNYGKKHFWRLIWHGFDMFNLHSYFMIKRILKQEKPEVVMTHMLKGIGYLTCRAVKSLRIKNIHTLHEVQLATPSGLILKGEENSWQHNFFLTKFYQLFNRWLFKSPDIIISSSKFLLDFYNQRNFFPHSKKIILTNPVNIKIQDDKNIKAKDYNNFNFLFLGQIEKYKGVLLLINVFKKMLKETSGLEKRKLIIVGVGSALREAQQLAGNNSQIEFMGYVPNQELGQIFALADATVVPSLCYENSPTVIFESLSYGVPVLAARIGGIEFIKDDYNGFTFEAGDEADLLKILKFVLQNKNRLAELSLNCCESVKEIGVENYIKKLEELI</sequence>
<gene>
    <name evidence="3" type="ORF">COU23_02475</name>
</gene>
<feature type="domain" description="Glycosyltransferase subfamily 4-like N-terminal" evidence="2">
    <location>
        <begin position="17"/>
        <end position="218"/>
    </location>
</feature>
<dbReference type="GO" id="GO:0016757">
    <property type="term" value="F:glycosyltransferase activity"/>
    <property type="evidence" value="ECO:0007669"/>
    <property type="project" value="InterPro"/>
</dbReference>
<evidence type="ECO:0008006" key="5">
    <source>
        <dbReference type="Google" id="ProtNLM"/>
    </source>
</evidence>
<dbReference type="PANTHER" id="PTHR45947:SF3">
    <property type="entry name" value="SULFOQUINOVOSYL TRANSFERASE SQD2"/>
    <property type="match status" value="1"/>
</dbReference>
<evidence type="ECO:0000259" key="2">
    <source>
        <dbReference type="Pfam" id="PF13439"/>
    </source>
</evidence>
<organism evidence="3 4">
    <name type="scientific">Candidatus Kuenenbacteria bacterium CG10_big_fil_rev_8_21_14_0_10_36_11</name>
    <dbReference type="NCBI Taxonomy" id="1974618"/>
    <lineage>
        <taxon>Bacteria</taxon>
        <taxon>Candidatus Kueneniibacteriota</taxon>
    </lineage>
</organism>